<gene>
    <name evidence="1" type="primary">ORF6298</name>
</gene>
<proteinExistence type="predicted"/>
<sequence length="127" mass="14466">NDRRKNWQLNQESLHRAMVYSARQACNPQGEECEDTALTYRFYCDSEKKKENALKTCTFFLDNQDLVSCMESKTEHTGSKSLKAFKLCMWNSCSPSPSLCTSLKAHVQEVGCLTLMPRPFPSIGCKN</sequence>
<evidence type="ECO:0000313" key="1">
    <source>
        <dbReference type="EMBL" id="CEK49072.1"/>
    </source>
</evidence>
<reference evidence="1" key="1">
    <citation type="submission" date="2014-12" db="EMBL/GenBank/DDBJ databases">
        <title>Insight into the proteome of Arion vulgaris.</title>
        <authorList>
            <person name="Aradska J."/>
            <person name="Bulat T."/>
            <person name="Smidak R."/>
            <person name="Sarate P."/>
            <person name="Gangsoo J."/>
            <person name="Sialana F."/>
            <person name="Bilban M."/>
            <person name="Lubec G."/>
        </authorList>
    </citation>
    <scope>NUCLEOTIDE SEQUENCE</scope>
    <source>
        <tissue evidence="1">Skin</tissue>
    </source>
</reference>
<name>A0A0B6XYC4_9EUPU</name>
<dbReference type="EMBL" id="HACG01002207">
    <property type="protein sequence ID" value="CEK49072.1"/>
    <property type="molecule type" value="Transcribed_RNA"/>
</dbReference>
<protein>
    <submittedName>
        <fullName evidence="1">Uncharacterized protein</fullName>
    </submittedName>
</protein>
<organism evidence="1">
    <name type="scientific">Arion vulgaris</name>
    <dbReference type="NCBI Taxonomy" id="1028688"/>
    <lineage>
        <taxon>Eukaryota</taxon>
        <taxon>Metazoa</taxon>
        <taxon>Spiralia</taxon>
        <taxon>Lophotrochozoa</taxon>
        <taxon>Mollusca</taxon>
        <taxon>Gastropoda</taxon>
        <taxon>Heterobranchia</taxon>
        <taxon>Euthyneura</taxon>
        <taxon>Panpulmonata</taxon>
        <taxon>Eupulmonata</taxon>
        <taxon>Stylommatophora</taxon>
        <taxon>Helicina</taxon>
        <taxon>Arionoidea</taxon>
        <taxon>Arionidae</taxon>
        <taxon>Arion</taxon>
    </lineage>
</organism>
<accession>A0A0B6XYC4</accession>
<dbReference type="AlphaFoldDB" id="A0A0B6XYC4"/>
<feature type="non-terminal residue" evidence="1">
    <location>
        <position position="1"/>
    </location>
</feature>